<reference evidence="10" key="4">
    <citation type="submission" date="2025-05" db="UniProtKB">
        <authorList>
            <consortium name="EnsemblFungi"/>
        </authorList>
    </citation>
    <scope>IDENTIFICATION</scope>
    <source>
        <strain evidence="10">isolate 1-1 / race 1 (BBBD)</strain>
    </source>
</reference>
<keyword evidence="3 6" id="KW-0863">Zinc-finger</keyword>
<evidence type="ECO:0000313" key="10">
    <source>
        <dbReference type="EnsemblFungi" id="PTTG_28880-t43_1-p1"/>
    </source>
</evidence>
<protein>
    <submittedName>
        <fullName evidence="10">RING-type domain-containing protein</fullName>
    </submittedName>
</protein>
<reference evidence="9" key="1">
    <citation type="submission" date="2009-11" db="EMBL/GenBank/DDBJ databases">
        <authorList>
            <consortium name="The Broad Institute Genome Sequencing Platform"/>
            <person name="Ward D."/>
            <person name="Feldgarden M."/>
            <person name="Earl A."/>
            <person name="Young S.K."/>
            <person name="Zeng Q."/>
            <person name="Koehrsen M."/>
            <person name="Alvarado L."/>
            <person name="Berlin A."/>
            <person name="Bochicchio J."/>
            <person name="Borenstein D."/>
            <person name="Chapman S.B."/>
            <person name="Chen Z."/>
            <person name="Engels R."/>
            <person name="Freedman E."/>
            <person name="Gellesch M."/>
            <person name="Goldberg J."/>
            <person name="Griggs A."/>
            <person name="Gujja S."/>
            <person name="Heilman E."/>
            <person name="Heiman D."/>
            <person name="Hepburn T."/>
            <person name="Howarth C."/>
            <person name="Jen D."/>
            <person name="Larson L."/>
            <person name="Lewis B."/>
            <person name="Mehta T."/>
            <person name="Park D."/>
            <person name="Pearson M."/>
            <person name="Roberts A."/>
            <person name="Saif S."/>
            <person name="Shea T."/>
            <person name="Shenoy N."/>
            <person name="Sisk P."/>
            <person name="Stolte C."/>
            <person name="Sykes S."/>
            <person name="Thomson T."/>
            <person name="Walk T."/>
            <person name="White J."/>
            <person name="Yandava C."/>
            <person name="Izard J."/>
            <person name="Baranova O.V."/>
            <person name="Blanton J.M."/>
            <person name="Tanner A.C."/>
            <person name="Dewhirst F.E."/>
            <person name="Haas B."/>
            <person name="Nusbaum C."/>
            <person name="Birren B."/>
        </authorList>
    </citation>
    <scope>NUCLEOTIDE SEQUENCE [LARGE SCALE GENOMIC DNA]</scope>
    <source>
        <strain evidence="9">1-1 BBBD Race 1</strain>
    </source>
</reference>
<dbReference type="EnsemblFungi" id="PTTG_28880-t43_1">
    <property type="protein sequence ID" value="PTTG_28880-t43_1-p1"/>
    <property type="gene ID" value="PTTG_28880"/>
</dbReference>
<keyword evidence="11" id="KW-1185">Reference proteome</keyword>
<dbReference type="Proteomes" id="UP000005240">
    <property type="component" value="Unassembled WGS sequence"/>
</dbReference>
<sequence length="269" mass="29793">MRRRLGGCLDPPMSNAHPSATSEAASEEFGDQSVASEAINEQPASDPFRPTITIQMGGYLLTYIGPIFPDPSHNVLQPQELEARILAFNKNTIILGYMPYNKQLKIKSTEQVVVSLDQALHLLVTTEASQHGESDALADSHHAGGGLERANSKSKDLQHQQNQAYSCEDMHLKTNNNHKDSSTSNPTNKEILDVIVGNKDKDACGICLGKFKSPTQDAENQWSFSKAAMIRQCKHYFHPECIKKWLVEYRNDGCPNCRVTLTVEAQNSP</sequence>
<feature type="region of interest" description="Disordered" evidence="7">
    <location>
        <begin position="1"/>
        <end position="34"/>
    </location>
</feature>
<dbReference type="GO" id="GO:0016567">
    <property type="term" value="P:protein ubiquitination"/>
    <property type="evidence" value="ECO:0007669"/>
    <property type="project" value="UniProtKB-UniPathway"/>
</dbReference>
<evidence type="ECO:0000313" key="11">
    <source>
        <dbReference type="Proteomes" id="UP000005240"/>
    </source>
</evidence>
<dbReference type="InterPro" id="IPR024766">
    <property type="entry name" value="Znf_RING_H2"/>
</dbReference>
<evidence type="ECO:0000256" key="1">
    <source>
        <dbReference type="ARBA" id="ARBA00004906"/>
    </source>
</evidence>
<organism evidence="9">
    <name type="scientific">Puccinia triticina (isolate 1-1 / race 1 (BBBD))</name>
    <name type="common">Brown leaf rust fungus</name>
    <dbReference type="NCBI Taxonomy" id="630390"/>
    <lineage>
        <taxon>Eukaryota</taxon>
        <taxon>Fungi</taxon>
        <taxon>Dikarya</taxon>
        <taxon>Basidiomycota</taxon>
        <taxon>Pucciniomycotina</taxon>
        <taxon>Pucciniomycetes</taxon>
        <taxon>Pucciniales</taxon>
        <taxon>Pucciniaceae</taxon>
        <taxon>Puccinia</taxon>
    </lineage>
</organism>
<dbReference type="STRING" id="630390.A0A180G870"/>
<dbReference type="InterPro" id="IPR013083">
    <property type="entry name" value="Znf_RING/FYVE/PHD"/>
</dbReference>
<dbReference type="AlphaFoldDB" id="A0A180G870"/>
<feature type="domain" description="RING-type" evidence="8">
    <location>
        <begin position="204"/>
        <end position="258"/>
    </location>
</feature>
<dbReference type="SMART" id="SM00184">
    <property type="entry name" value="RING"/>
    <property type="match status" value="1"/>
</dbReference>
<evidence type="ECO:0000259" key="8">
    <source>
        <dbReference type="PROSITE" id="PS50089"/>
    </source>
</evidence>
<dbReference type="UniPathway" id="UPA00143"/>
<evidence type="ECO:0000256" key="7">
    <source>
        <dbReference type="SAM" id="MobiDB-lite"/>
    </source>
</evidence>
<evidence type="ECO:0000256" key="6">
    <source>
        <dbReference type="PROSITE-ProRule" id="PRU00175"/>
    </source>
</evidence>
<evidence type="ECO:0000256" key="2">
    <source>
        <dbReference type="ARBA" id="ARBA00022723"/>
    </source>
</evidence>
<reference evidence="9" key="2">
    <citation type="submission" date="2016-05" db="EMBL/GenBank/DDBJ databases">
        <title>Comparative analysis highlights variable genome content of wheat rusts and divergence of the mating loci.</title>
        <authorList>
            <person name="Cuomo C.A."/>
            <person name="Bakkeren G."/>
            <person name="Szabo L."/>
            <person name="Khalil H."/>
            <person name="Joly D."/>
            <person name="Goldberg J."/>
            <person name="Young S."/>
            <person name="Zeng Q."/>
            <person name="Fellers J."/>
        </authorList>
    </citation>
    <scope>NUCLEOTIDE SEQUENCE [LARGE SCALE GENOMIC DNA]</scope>
    <source>
        <strain evidence="9">1-1 BBBD Race 1</strain>
    </source>
</reference>
<gene>
    <name evidence="9" type="ORF">PTTG_28880</name>
</gene>
<dbReference type="PROSITE" id="PS50089">
    <property type="entry name" value="ZF_RING_2"/>
    <property type="match status" value="1"/>
</dbReference>
<feature type="compositionally biased region" description="Basic and acidic residues" evidence="7">
    <location>
        <begin position="132"/>
        <end position="142"/>
    </location>
</feature>
<reference evidence="10 11" key="3">
    <citation type="journal article" date="2017" name="G3 (Bethesda)">
        <title>Comparative analysis highlights variable genome content of wheat rusts and divergence of the mating loci.</title>
        <authorList>
            <person name="Cuomo C.A."/>
            <person name="Bakkeren G."/>
            <person name="Khalil H.B."/>
            <person name="Panwar V."/>
            <person name="Joly D."/>
            <person name="Linning R."/>
            <person name="Sakthikumar S."/>
            <person name="Song X."/>
            <person name="Adiconis X."/>
            <person name="Fan L."/>
            <person name="Goldberg J.M."/>
            <person name="Levin J.Z."/>
            <person name="Young S."/>
            <person name="Zeng Q."/>
            <person name="Anikster Y."/>
            <person name="Bruce M."/>
            <person name="Wang M."/>
            <person name="Yin C."/>
            <person name="McCallum B."/>
            <person name="Szabo L.J."/>
            <person name="Hulbert S."/>
            <person name="Chen X."/>
            <person name="Fellers J.P."/>
        </authorList>
    </citation>
    <scope>NUCLEOTIDE SEQUENCE</scope>
    <source>
        <strain evidence="10">isolate 1-1 / race 1 (BBBD)</strain>
        <strain evidence="11">Isolate 1-1 / race 1 (BBBD)</strain>
    </source>
</reference>
<dbReference type="GO" id="GO:0051603">
    <property type="term" value="P:proteolysis involved in protein catabolic process"/>
    <property type="evidence" value="ECO:0007669"/>
    <property type="project" value="UniProtKB-ARBA"/>
</dbReference>
<dbReference type="SUPFAM" id="SSF57850">
    <property type="entry name" value="RING/U-box"/>
    <property type="match status" value="1"/>
</dbReference>
<evidence type="ECO:0000256" key="5">
    <source>
        <dbReference type="ARBA" id="ARBA00022833"/>
    </source>
</evidence>
<accession>A0A180G870</accession>
<feature type="region of interest" description="Disordered" evidence="7">
    <location>
        <begin position="132"/>
        <end position="163"/>
    </location>
</feature>
<proteinExistence type="predicted"/>
<keyword evidence="2" id="KW-0479">Metal-binding</keyword>
<dbReference type="GO" id="GO:0008270">
    <property type="term" value="F:zinc ion binding"/>
    <property type="evidence" value="ECO:0007669"/>
    <property type="project" value="UniProtKB-KW"/>
</dbReference>
<evidence type="ECO:0000256" key="3">
    <source>
        <dbReference type="ARBA" id="ARBA00022771"/>
    </source>
</evidence>
<dbReference type="Pfam" id="PF12678">
    <property type="entry name" value="zf-rbx1"/>
    <property type="match status" value="1"/>
</dbReference>
<dbReference type="VEuPathDB" id="FungiDB:PTTG_28880"/>
<keyword evidence="5" id="KW-0862">Zinc</keyword>
<evidence type="ECO:0000256" key="4">
    <source>
        <dbReference type="ARBA" id="ARBA00022786"/>
    </source>
</evidence>
<dbReference type="CDD" id="cd16448">
    <property type="entry name" value="RING-H2"/>
    <property type="match status" value="1"/>
</dbReference>
<keyword evidence="4" id="KW-0833">Ubl conjugation pathway</keyword>
<dbReference type="PANTHER" id="PTHR45676:SF41">
    <property type="entry name" value="RING-H2 FINGER PROTEIN ATL66"/>
    <property type="match status" value="1"/>
</dbReference>
<comment type="pathway">
    <text evidence="1">Protein modification; protein ubiquitination.</text>
</comment>
<dbReference type="EMBL" id="ADAS02000149">
    <property type="protein sequence ID" value="OAV88886.1"/>
    <property type="molecule type" value="Genomic_DNA"/>
</dbReference>
<dbReference type="Gene3D" id="3.30.40.10">
    <property type="entry name" value="Zinc/RING finger domain, C3HC4 (zinc finger)"/>
    <property type="match status" value="1"/>
</dbReference>
<name>A0A180G870_PUCT1</name>
<dbReference type="PANTHER" id="PTHR45676">
    <property type="entry name" value="RING-H2 FINGER PROTEIN ATL51-RELATED"/>
    <property type="match status" value="1"/>
</dbReference>
<dbReference type="InterPro" id="IPR001841">
    <property type="entry name" value="Znf_RING"/>
</dbReference>
<evidence type="ECO:0000313" key="9">
    <source>
        <dbReference type="EMBL" id="OAV88886.1"/>
    </source>
</evidence>
<dbReference type="OrthoDB" id="8062037at2759"/>